<evidence type="ECO:0000259" key="6">
    <source>
        <dbReference type="PROSITE" id="PS00631"/>
    </source>
</evidence>
<name>A0A7Y0E252_9PROT</name>
<comment type="caution">
    <text evidence="7">The sequence shown here is derived from an EMBL/GenBank/DDBJ whole genome shotgun (WGS) entry which is preliminary data.</text>
</comment>
<dbReference type="GO" id="GO:0005737">
    <property type="term" value="C:cytoplasm"/>
    <property type="evidence" value="ECO:0007669"/>
    <property type="project" value="InterPro"/>
</dbReference>
<dbReference type="Proteomes" id="UP000539372">
    <property type="component" value="Unassembled WGS sequence"/>
</dbReference>
<dbReference type="PROSITE" id="PS00631">
    <property type="entry name" value="CYTOSOL_AP"/>
    <property type="match status" value="1"/>
</dbReference>
<dbReference type="InterPro" id="IPR000819">
    <property type="entry name" value="Peptidase_M17_C"/>
</dbReference>
<evidence type="ECO:0000256" key="5">
    <source>
        <dbReference type="ARBA" id="ARBA00023211"/>
    </source>
</evidence>
<dbReference type="CDD" id="cd00433">
    <property type="entry name" value="Peptidase_M17"/>
    <property type="match status" value="1"/>
</dbReference>
<dbReference type="SUPFAM" id="SSF52949">
    <property type="entry name" value="Macro domain-like"/>
    <property type="match status" value="1"/>
</dbReference>
<gene>
    <name evidence="7" type="ORF">HH303_15180</name>
</gene>
<keyword evidence="2 7" id="KW-0031">Aminopeptidase</keyword>
<dbReference type="Gene3D" id="3.40.630.10">
    <property type="entry name" value="Zn peptidases"/>
    <property type="match status" value="1"/>
</dbReference>
<evidence type="ECO:0000313" key="8">
    <source>
        <dbReference type="Proteomes" id="UP000539372"/>
    </source>
</evidence>
<evidence type="ECO:0000256" key="4">
    <source>
        <dbReference type="ARBA" id="ARBA00022801"/>
    </source>
</evidence>
<dbReference type="PANTHER" id="PTHR11963:SF20">
    <property type="entry name" value="PEPTIDASE B"/>
    <property type="match status" value="1"/>
</dbReference>
<dbReference type="Pfam" id="PF00883">
    <property type="entry name" value="Peptidase_M17"/>
    <property type="match status" value="1"/>
</dbReference>
<keyword evidence="3" id="KW-0645">Protease</keyword>
<dbReference type="PANTHER" id="PTHR11963">
    <property type="entry name" value="LEUCINE AMINOPEPTIDASE-RELATED"/>
    <property type="match status" value="1"/>
</dbReference>
<dbReference type="GO" id="GO:0070006">
    <property type="term" value="F:metalloaminopeptidase activity"/>
    <property type="evidence" value="ECO:0007669"/>
    <property type="project" value="InterPro"/>
</dbReference>
<reference evidence="7 8" key="1">
    <citation type="submission" date="2020-04" db="EMBL/GenBank/DDBJ databases">
        <title>Rhodospirillaceae bacterium KN72 isolated from deep sea.</title>
        <authorList>
            <person name="Zhang D.-C."/>
        </authorList>
    </citation>
    <scope>NUCLEOTIDE SEQUENCE [LARGE SCALE GENOMIC DNA]</scope>
    <source>
        <strain evidence="7 8">KN72</strain>
    </source>
</reference>
<dbReference type="GO" id="GO:0006508">
    <property type="term" value="P:proteolysis"/>
    <property type="evidence" value="ECO:0007669"/>
    <property type="project" value="UniProtKB-KW"/>
</dbReference>
<dbReference type="AlphaFoldDB" id="A0A7Y0E252"/>
<keyword evidence="8" id="KW-1185">Reference proteome</keyword>
<keyword evidence="4" id="KW-0378">Hydrolase</keyword>
<protein>
    <submittedName>
        <fullName evidence="7">Leucyl aminopeptidase family protein</fullName>
    </submittedName>
</protein>
<sequence>MDCFAARADDSTTTLIAVEEAAYAGWLDGQDDRIKAWLSATGFKGKPGGTSLLPGADGSVQNALLVIENADDLWSWGGAPGKLPEGSYAIDPAVTDAKTLTRACLGWALGSYVFDRYRKREEPARRLVWPKTVNQTEVTAIASGVYLTRDLINTPASDMGPGELASAAAALARDFGGACETVVGDDLLRENFPMIHAVGRASSRPPRLIDLAWGKSTHPKLTLVGKGVCFDSGGLDLKPSSAMLMMKKDMGGAAQVLGLARMIMALTLPVRLRVLIPAVENSVSGDSFRPLDILSSRKGLTVEIGNTDAEGRLVLADALTLACEEDPDLLIDFATLTGAARVALGTDLPALFTNSDSLAADLAASGSSAQDPTWRLPLHKPYAKMLDSKIADTNNVSSGGYAGAITAALFLEKFITPDTEWAHIDLMSWNVSGKPGRPEGGEAQAVRGVLDALRKRYE</sequence>
<dbReference type="InterPro" id="IPR048816">
    <property type="entry name" value="Peptidase_M17_N_1"/>
</dbReference>
<accession>A0A7Y0E252</accession>
<dbReference type="PRINTS" id="PR00481">
    <property type="entry name" value="LAMNOPPTDASE"/>
</dbReference>
<keyword evidence="5" id="KW-0464">Manganese</keyword>
<evidence type="ECO:0000256" key="3">
    <source>
        <dbReference type="ARBA" id="ARBA00022670"/>
    </source>
</evidence>
<evidence type="ECO:0000256" key="1">
    <source>
        <dbReference type="ARBA" id="ARBA00009528"/>
    </source>
</evidence>
<comment type="similarity">
    <text evidence="1">Belongs to the peptidase M17 family.</text>
</comment>
<dbReference type="Gene3D" id="3.40.220.10">
    <property type="entry name" value="Leucine Aminopeptidase, subunit E, domain 1"/>
    <property type="match status" value="1"/>
</dbReference>
<proteinExistence type="inferred from homology"/>
<feature type="domain" description="Cytosol aminopeptidase" evidence="6">
    <location>
        <begin position="306"/>
        <end position="313"/>
    </location>
</feature>
<dbReference type="InterPro" id="IPR043472">
    <property type="entry name" value="Macro_dom-like"/>
</dbReference>
<evidence type="ECO:0000313" key="7">
    <source>
        <dbReference type="EMBL" id="NMM45838.1"/>
    </source>
</evidence>
<organism evidence="7 8">
    <name type="scientific">Pacificispira spongiicola</name>
    <dbReference type="NCBI Taxonomy" id="2729598"/>
    <lineage>
        <taxon>Bacteria</taxon>
        <taxon>Pseudomonadati</taxon>
        <taxon>Pseudomonadota</taxon>
        <taxon>Alphaproteobacteria</taxon>
        <taxon>Rhodospirillales</taxon>
        <taxon>Rhodospirillaceae</taxon>
        <taxon>Pacificispira</taxon>
    </lineage>
</organism>
<dbReference type="SUPFAM" id="SSF53187">
    <property type="entry name" value="Zn-dependent exopeptidases"/>
    <property type="match status" value="1"/>
</dbReference>
<dbReference type="EMBL" id="JABBNT010000004">
    <property type="protein sequence ID" value="NMM45838.1"/>
    <property type="molecule type" value="Genomic_DNA"/>
</dbReference>
<dbReference type="GO" id="GO:0030145">
    <property type="term" value="F:manganese ion binding"/>
    <property type="evidence" value="ECO:0007669"/>
    <property type="project" value="InterPro"/>
</dbReference>
<dbReference type="InterPro" id="IPR011356">
    <property type="entry name" value="Leucine_aapep/pepB"/>
</dbReference>
<dbReference type="RefSeq" id="WP_169626214.1">
    <property type="nucleotide sequence ID" value="NZ_JABBNT010000004.1"/>
</dbReference>
<evidence type="ECO:0000256" key="2">
    <source>
        <dbReference type="ARBA" id="ARBA00022438"/>
    </source>
</evidence>
<dbReference type="Pfam" id="PF21337">
    <property type="entry name" value="Peptidase_M17_N_1"/>
    <property type="match status" value="1"/>
</dbReference>